<name>A0A1I8BWM2_MELHA</name>
<dbReference type="WBParaSite" id="MhA1_Contig65.frz3.gene16">
    <property type="protein sequence ID" value="MhA1_Contig65.frz3.gene16"/>
    <property type="gene ID" value="MhA1_Contig65.frz3.gene16"/>
</dbReference>
<accession>A0A1I8BWM2</accession>
<dbReference type="AlphaFoldDB" id="A0A1I8BWM2"/>
<protein>
    <submittedName>
        <fullName evidence="2">Transposase</fullName>
    </submittedName>
</protein>
<evidence type="ECO:0000313" key="2">
    <source>
        <dbReference type="WBParaSite" id="MhA1_Contig65.frz3.gene16"/>
    </source>
</evidence>
<organism evidence="1 2">
    <name type="scientific">Meloidogyne hapla</name>
    <name type="common">Root-knot nematode worm</name>
    <dbReference type="NCBI Taxonomy" id="6305"/>
    <lineage>
        <taxon>Eukaryota</taxon>
        <taxon>Metazoa</taxon>
        <taxon>Ecdysozoa</taxon>
        <taxon>Nematoda</taxon>
        <taxon>Chromadorea</taxon>
        <taxon>Rhabditida</taxon>
        <taxon>Tylenchina</taxon>
        <taxon>Tylenchomorpha</taxon>
        <taxon>Tylenchoidea</taxon>
        <taxon>Meloidogynidae</taxon>
        <taxon>Meloidogyninae</taxon>
        <taxon>Meloidogyne</taxon>
    </lineage>
</organism>
<proteinExistence type="predicted"/>
<evidence type="ECO:0000313" key="1">
    <source>
        <dbReference type="Proteomes" id="UP000095281"/>
    </source>
</evidence>
<sequence length="37" mass="4419">MRRYKDYVDIGRKYLSKGIVVIAIQFRIGFLGEKKEK</sequence>
<dbReference type="Proteomes" id="UP000095281">
    <property type="component" value="Unplaced"/>
</dbReference>
<reference evidence="2" key="1">
    <citation type="submission" date="2016-11" db="UniProtKB">
        <authorList>
            <consortium name="WormBaseParasite"/>
        </authorList>
    </citation>
    <scope>IDENTIFICATION</scope>
</reference>
<keyword evidence="1" id="KW-1185">Reference proteome</keyword>